<dbReference type="KEGG" id="thd:BHV28_15310"/>
<dbReference type="GO" id="GO:0005886">
    <property type="term" value="C:plasma membrane"/>
    <property type="evidence" value="ECO:0007669"/>
    <property type="project" value="UniProtKB-SubCell"/>
</dbReference>
<dbReference type="Pfam" id="PF02321">
    <property type="entry name" value="OEP"/>
    <property type="match status" value="2"/>
</dbReference>
<comment type="subcellular location">
    <subcellularLocation>
        <location evidence="2">Cell membrane</location>
        <topology evidence="2">Lipid-anchor</topology>
    </subcellularLocation>
</comment>
<dbReference type="GO" id="GO:0015562">
    <property type="term" value="F:efflux transmembrane transporter activity"/>
    <property type="evidence" value="ECO:0007669"/>
    <property type="project" value="InterPro"/>
</dbReference>
<protein>
    <submittedName>
        <fullName evidence="3">NodT family efflux transporter, outer membrane factor (OMF) lipoprotein</fullName>
    </submittedName>
</protein>
<name>A0A1U9JWK4_9HYPH</name>
<organism evidence="3 4">
    <name type="scientific">Candidatus Tokpelaia hoelldobleri</name>
    <dbReference type="NCBI Taxonomy" id="1902579"/>
    <lineage>
        <taxon>Bacteria</taxon>
        <taxon>Pseudomonadati</taxon>
        <taxon>Pseudomonadota</taxon>
        <taxon>Alphaproteobacteria</taxon>
        <taxon>Hyphomicrobiales</taxon>
        <taxon>Candidatus Tokpelaia</taxon>
    </lineage>
</organism>
<keyword evidence="2" id="KW-0472">Membrane</keyword>
<dbReference type="NCBIfam" id="TIGR01845">
    <property type="entry name" value="outer_NodT"/>
    <property type="match status" value="1"/>
</dbReference>
<keyword evidence="2" id="KW-1134">Transmembrane beta strand</keyword>
<dbReference type="PANTHER" id="PTHR30203">
    <property type="entry name" value="OUTER MEMBRANE CATION EFFLUX PROTEIN"/>
    <property type="match status" value="1"/>
</dbReference>
<evidence type="ECO:0000256" key="1">
    <source>
        <dbReference type="ARBA" id="ARBA00007613"/>
    </source>
</evidence>
<keyword evidence="2" id="KW-0812">Transmembrane</keyword>
<accession>A0A1U9JWK4</accession>
<evidence type="ECO:0000313" key="3">
    <source>
        <dbReference type="EMBL" id="AQS42211.1"/>
    </source>
</evidence>
<reference evidence="3 4" key="2">
    <citation type="journal article" date="2016" name="Sci. Rep.">
        <title>The genome of Rhizobiales bacteria in predatory ants reveals urease gene functions but no genes for nitrogen fixation.</title>
        <authorList>
            <person name="Neuvonen M.M."/>
            <person name="Tamarit D."/>
            <person name="Naslund K."/>
            <person name="Liebig J."/>
            <person name="Feldhaar H."/>
            <person name="Moran N.A."/>
            <person name="Guy L."/>
            <person name="Andersson S.G."/>
        </authorList>
    </citation>
    <scope>NUCLEOTIDE SEQUENCE [LARGE SCALE GENOMIC DNA]</scope>
    <source>
        <strain evidence="3 4">Hsal</strain>
    </source>
</reference>
<proteinExistence type="inferred from homology"/>
<keyword evidence="4" id="KW-1185">Reference proteome</keyword>
<dbReference type="PANTHER" id="PTHR30203:SF25">
    <property type="entry name" value="OUTER MEMBRANE PROTEIN-RELATED"/>
    <property type="match status" value="1"/>
</dbReference>
<dbReference type="Proteomes" id="UP000188912">
    <property type="component" value="Chromosome"/>
</dbReference>
<dbReference type="AlphaFoldDB" id="A0A1U9JWK4"/>
<evidence type="ECO:0000313" key="4">
    <source>
        <dbReference type="Proteomes" id="UP000188912"/>
    </source>
</evidence>
<reference evidence="3 4" key="1">
    <citation type="journal article" date="2010" name="Science">
        <title>Genomic comparison of the ants Camponotus floridanus and Harpegnathos saltator.</title>
        <authorList>
            <person name="Bonasio R."/>
            <person name="Zhang G."/>
            <person name="Ye C."/>
            <person name="Mutti N.S."/>
            <person name="Fang X."/>
            <person name="Qin N."/>
            <person name="Donahue G."/>
            <person name="Yang P."/>
            <person name="Li Q."/>
            <person name="Li C."/>
            <person name="Zhang P."/>
            <person name="Huang Z."/>
            <person name="Berger S.L."/>
            <person name="Reinberg D."/>
            <person name="Wang J."/>
            <person name="Liebig J."/>
        </authorList>
    </citation>
    <scope>NUCLEOTIDE SEQUENCE [LARGE SCALE GENOMIC DNA]</scope>
    <source>
        <strain evidence="3 4">Hsal</strain>
    </source>
</reference>
<dbReference type="InterPro" id="IPR010131">
    <property type="entry name" value="MdtP/NodT-like"/>
</dbReference>
<evidence type="ECO:0000256" key="2">
    <source>
        <dbReference type="RuleBase" id="RU362097"/>
    </source>
</evidence>
<keyword evidence="2" id="KW-0564">Palmitate</keyword>
<dbReference type="InterPro" id="IPR003423">
    <property type="entry name" value="OMP_efflux"/>
</dbReference>
<gene>
    <name evidence="3" type="ORF">BHV28_15310</name>
</gene>
<sequence>MTNISRDLSSVLCFIREKFLKYRKLSMPQGHKNTGKTPAKALFHAAWLAGMGLALSGCLAGPDYQAAPVTMPGHWSNAASQKVQAQPAALAGWWRQLQDPLLDKLVAKAIAGNTDVATAKARVREARATLRQTTGTLLPSLGGAADARRSRTGTAPETSRFNTGLDAGWEIDLFGANRRAVEAASYGLDANIEELRATMVTLIGDIADNYIEARGQQAKIALARQSAASQRRTANLTKDKFTAGAVSALDVNNADGQAASTEASIPQMERQLAAAIHRLSVLTGNAPSALQQEMQKVKPVPRPKWPLPAGVPADILFTRPDIRVAERRYAQSTARIGQREAERYPAFSLTGTINTAAAQIGDLGRSSTINWATASGLSIPIFQGGQRLAAVEAARAQRDQTFIAYRASILTALEEVENALVALNKDRIRSTKLGQAATSYGKALELSRDLYQSGNTSFLELLTAERSHFSAQQSYVDSRVAMTRDYIALMKALGGGWDGTVDAGRREVVDRNTAPHLRNASTAPTPIRIEKGR</sequence>
<dbReference type="SUPFAM" id="SSF56954">
    <property type="entry name" value="Outer membrane efflux proteins (OEP)"/>
    <property type="match status" value="1"/>
</dbReference>
<dbReference type="Gene3D" id="1.20.1600.10">
    <property type="entry name" value="Outer membrane efflux proteins (OEP)"/>
    <property type="match status" value="1"/>
</dbReference>
<dbReference type="STRING" id="1902579.BHV28_15310"/>
<dbReference type="EMBL" id="CP017315">
    <property type="protein sequence ID" value="AQS42211.1"/>
    <property type="molecule type" value="Genomic_DNA"/>
</dbReference>
<dbReference type="Gene3D" id="2.20.200.10">
    <property type="entry name" value="Outer membrane efflux proteins (OEP)"/>
    <property type="match status" value="1"/>
</dbReference>
<keyword evidence="2 3" id="KW-0449">Lipoprotein</keyword>
<comment type="similarity">
    <text evidence="1 2">Belongs to the outer membrane factor (OMF) (TC 1.B.17) family.</text>
</comment>